<dbReference type="Gene3D" id="2.40.260.10">
    <property type="entry name" value="Sortase"/>
    <property type="match status" value="1"/>
</dbReference>
<name>A0A542E256_9MICO</name>
<accession>A0A542E256</accession>
<dbReference type="CDD" id="cd05829">
    <property type="entry name" value="Sortase_F"/>
    <property type="match status" value="1"/>
</dbReference>
<feature type="signal peptide" evidence="3">
    <location>
        <begin position="1"/>
        <end position="27"/>
    </location>
</feature>
<dbReference type="InterPro" id="IPR042001">
    <property type="entry name" value="Sortase_F"/>
</dbReference>
<dbReference type="EMBL" id="VFMN01000001">
    <property type="protein sequence ID" value="TQJ09432.1"/>
    <property type="molecule type" value="Genomic_DNA"/>
</dbReference>
<dbReference type="SUPFAM" id="SSF63817">
    <property type="entry name" value="Sortase"/>
    <property type="match status" value="1"/>
</dbReference>
<evidence type="ECO:0000256" key="1">
    <source>
        <dbReference type="ARBA" id="ARBA00022801"/>
    </source>
</evidence>
<protein>
    <submittedName>
        <fullName evidence="4">Sortase family protein</fullName>
    </submittedName>
</protein>
<feature type="compositionally biased region" description="Low complexity" evidence="2">
    <location>
        <begin position="56"/>
        <end position="73"/>
    </location>
</feature>
<sequence length="238" mass="23491">MAGRISRGRVVGALSAALLAGGATAYATVGDVGANAVPAPPSPTSSAAPAVPSPTGPTGAAGTTGAASAAAPRPTVTARDARITAAAAVAAPVRLQVGQIGLDLPVVPEAVAGDGQMALPPTPFEAGWYRYGPAPGDPDGAAVVAAHVDTRDAGVGPMAGLGSVRPGASVVVTSADGTRHTYRVESVRSVAKTSLDLRALFTRTGPPRLHLVTCGGEYDRVARHYENNVVVVAVPTGP</sequence>
<dbReference type="RefSeq" id="WP_141848802.1">
    <property type="nucleotide sequence ID" value="NZ_BAAAPR010000014.1"/>
</dbReference>
<proteinExistence type="predicted"/>
<comment type="caution">
    <text evidence="4">The sequence shown here is derived from an EMBL/GenBank/DDBJ whole genome shotgun (WGS) entry which is preliminary data.</text>
</comment>
<dbReference type="Pfam" id="PF04203">
    <property type="entry name" value="Sortase"/>
    <property type="match status" value="1"/>
</dbReference>
<dbReference type="InterPro" id="IPR023365">
    <property type="entry name" value="Sortase_dom-sf"/>
</dbReference>
<feature type="chain" id="PRO_5022106816" evidence="3">
    <location>
        <begin position="28"/>
        <end position="238"/>
    </location>
</feature>
<feature type="region of interest" description="Disordered" evidence="2">
    <location>
        <begin position="39"/>
        <end position="73"/>
    </location>
</feature>
<keyword evidence="5" id="KW-1185">Reference proteome</keyword>
<dbReference type="Proteomes" id="UP000317893">
    <property type="component" value="Unassembled WGS sequence"/>
</dbReference>
<evidence type="ECO:0000256" key="3">
    <source>
        <dbReference type="SAM" id="SignalP"/>
    </source>
</evidence>
<dbReference type="InterPro" id="IPR005754">
    <property type="entry name" value="Sortase"/>
</dbReference>
<organism evidence="4 5">
    <name type="scientific">Lapillicoccus jejuensis</name>
    <dbReference type="NCBI Taxonomy" id="402171"/>
    <lineage>
        <taxon>Bacteria</taxon>
        <taxon>Bacillati</taxon>
        <taxon>Actinomycetota</taxon>
        <taxon>Actinomycetes</taxon>
        <taxon>Micrococcales</taxon>
        <taxon>Intrasporangiaceae</taxon>
        <taxon>Lapillicoccus</taxon>
    </lineage>
</organism>
<dbReference type="OrthoDB" id="525039at2"/>
<dbReference type="GO" id="GO:0016787">
    <property type="term" value="F:hydrolase activity"/>
    <property type="evidence" value="ECO:0007669"/>
    <property type="project" value="UniProtKB-KW"/>
</dbReference>
<dbReference type="AlphaFoldDB" id="A0A542E256"/>
<keyword evidence="3" id="KW-0732">Signal</keyword>
<evidence type="ECO:0000313" key="4">
    <source>
        <dbReference type="EMBL" id="TQJ09432.1"/>
    </source>
</evidence>
<keyword evidence="1" id="KW-0378">Hydrolase</keyword>
<evidence type="ECO:0000256" key="2">
    <source>
        <dbReference type="SAM" id="MobiDB-lite"/>
    </source>
</evidence>
<evidence type="ECO:0000313" key="5">
    <source>
        <dbReference type="Proteomes" id="UP000317893"/>
    </source>
</evidence>
<reference evidence="4 5" key="1">
    <citation type="submission" date="2019-06" db="EMBL/GenBank/DDBJ databases">
        <title>Sequencing the genomes of 1000 actinobacteria strains.</title>
        <authorList>
            <person name="Klenk H.-P."/>
        </authorList>
    </citation>
    <scope>NUCLEOTIDE SEQUENCE [LARGE SCALE GENOMIC DNA]</scope>
    <source>
        <strain evidence="4 5">DSM 18607</strain>
    </source>
</reference>
<gene>
    <name evidence="4" type="ORF">FB458_2544</name>
</gene>